<reference evidence="2" key="1">
    <citation type="submission" date="2013-02" db="EMBL/GenBank/DDBJ databases">
        <authorList>
            <person name="Hughes D."/>
        </authorList>
    </citation>
    <scope>NUCLEOTIDE SEQUENCE</scope>
    <source>
        <strain>Durham</strain>
        <strain evidence="2">NC isolate 2 -- Noor lab</strain>
    </source>
</reference>
<dbReference type="EMBL" id="CAQQ02176878">
    <property type="status" value="NOT_ANNOTATED_CDS"/>
    <property type="molecule type" value="Genomic_DNA"/>
</dbReference>
<protein>
    <submittedName>
        <fullName evidence="1">Uncharacterized protein</fullName>
    </submittedName>
</protein>
<evidence type="ECO:0000313" key="1">
    <source>
        <dbReference type="EnsemblMetazoa" id="MESCA008563-PA"/>
    </source>
</evidence>
<dbReference type="Proteomes" id="UP000015102">
    <property type="component" value="Unassembled WGS sequence"/>
</dbReference>
<dbReference type="AlphaFoldDB" id="T1GXL0"/>
<proteinExistence type="predicted"/>
<dbReference type="HOGENOM" id="CLU_3089610_0_0_1"/>
<evidence type="ECO:0000313" key="2">
    <source>
        <dbReference type="Proteomes" id="UP000015102"/>
    </source>
</evidence>
<accession>T1GXL0</accession>
<dbReference type="EnsemblMetazoa" id="MESCA008563-RA">
    <property type="protein sequence ID" value="MESCA008563-PA"/>
    <property type="gene ID" value="MESCA008563"/>
</dbReference>
<organism evidence="1 2">
    <name type="scientific">Megaselia scalaris</name>
    <name type="common">Humpbacked fly</name>
    <name type="synonym">Phora scalaris</name>
    <dbReference type="NCBI Taxonomy" id="36166"/>
    <lineage>
        <taxon>Eukaryota</taxon>
        <taxon>Metazoa</taxon>
        <taxon>Ecdysozoa</taxon>
        <taxon>Arthropoda</taxon>
        <taxon>Hexapoda</taxon>
        <taxon>Insecta</taxon>
        <taxon>Pterygota</taxon>
        <taxon>Neoptera</taxon>
        <taxon>Endopterygota</taxon>
        <taxon>Diptera</taxon>
        <taxon>Brachycera</taxon>
        <taxon>Muscomorpha</taxon>
        <taxon>Platypezoidea</taxon>
        <taxon>Phoridae</taxon>
        <taxon>Megaseliini</taxon>
        <taxon>Megaselia</taxon>
    </lineage>
</organism>
<dbReference type="EMBL" id="CAQQ02176877">
    <property type="status" value="NOT_ANNOTATED_CDS"/>
    <property type="molecule type" value="Genomic_DNA"/>
</dbReference>
<keyword evidence="2" id="KW-1185">Reference proteome</keyword>
<sequence length="52" mass="6165">MTFPGPCIPFRFRIRDTIFFFIASSTVIPPHATRKYFNHKNSRIKHSNLNEI</sequence>
<reference evidence="1" key="2">
    <citation type="submission" date="2015-06" db="UniProtKB">
        <authorList>
            <consortium name="EnsemblMetazoa"/>
        </authorList>
    </citation>
    <scope>IDENTIFICATION</scope>
</reference>
<name>T1GXL0_MEGSC</name>